<evidence type="ECO:0000313" key="2">
    <source>
        <dbReference type="Proteomes" id="UP001153954"/>
    </source>
</evidence>
<comment type="caution">
    <text evidence="1">The sequence shown here is derived from an EMBL/GenBank/DDBJ whole genome shotgun (WGS) entry which is preliminary data.</text>
</comment>
<keyword evidence="2" id="KW-1185">Reference proteome</keyword>
<proteinExistence type="predicted"/>
<dbReference type="Proteomes" id="UP001153954">
    <property type="component" value="Unassembled WGS sequence"/>
</dbReference>
<name>A0AAU9TEU4_EUPED</name>
<evidence type="ECO:0000313" key="1">
    <source>
        <dbReference type="EMBL" id="CAH2085361.1"/>
    </source>
</evidence>
<organism evidence="1 2">
    <name type="scientific">Euphydryas editha</name>
    <name type="common">Edith's checkerspot</name>
    <dbReference type="NCBI Taxonomy" id="104508"/>
    <lineage>
        <taxon>Eukaryota</taxon>
        <taxon>Metazoa</taxon>
        <taxon>Ecdysozoa</taxon>
        <taxon>Arthropoda</taxon>
        <taxon>Hexapoda</taxon>
        <taxon>Insecta</taxon>
        <taxon>Pterygota</taxon>
        <taxon>Neoptera</taxon>
        <taxon>Endopterygota</taxon>
        <taxon>Lepidoptera</taxon>
        <taxon>Glossata</taxon>
        <taxon>Ditrysia</taxon>
        <taxon>Papilionoidea</taxon>
        <taxon>Nymphalidae</taxon>
        <taxon>Nymphalinae</taxon>
        <taxon>Euphydryas</taxon>
    </lineage>
</organism>
<gene>
    <name evidence="1" type="ORF">EEDITHA_LOCUS1842</name>
</gene>
<accession>A0AAU9TEU4</accession>
<protein>
    <submittedName>
        <fullName evidence="1">Uncharacterized protein</fullName>
    </submittedName>
</protein>
<dbReference type="AlphaFoldDB" id="A0AAU9TEU4"/>
<sequence>MLEFIVARVHSVPILGRHACTELDLVRRVMSVRSSDSNPDFLIKFKDVFRGLGCLPGQYKIHLKEDAKPVVHAPRKLPFAIKEEVKKKLMEMESQKS</sequence>
<dbReference type="EMBL" id="CAKOGL010000004">
    <property type="protein sequence ID" value="CAH2085361.1"/>
    <property type="molecule type" value="Genomic_DNA"/>
</dbReference>
<reference evidence="1" key="1">
    <citation type="submission" date="2022-03" db="EMBL/GenBank/DDBJ databases">
        <authorList>
            <person name="Tunstrom K."/>
        </authorList>
    </citation>
    <scope>NUCLEOTIDE SEQUENCE</scope>
</reference>